<evidence type="ECO:0000259" key="8">
    <source>
        <dbReference type="PROSITE" id="PS50928"/>
    </source>
</evidence>
<organism evidence="9 10">
    <name type="scientific">Jonesia denitrificans (strain ATCC 14870 / DSM 20603 / BCRC 15368 / CIP 55.134 / JCM 11481 / NBRC 15587 / NCTC 10816 / Prevot 55134)</name>
    <name type="common">Listeria denitrificans</name>
    <dbReference type="NCBI Taxonomy" id="471856"/>
    <lineage>
        <taxon>Bacteria</taxon>
        <taxon>Bacillati</taxon>
        <taxon>Actinomycetota</taxon>
        <taxon>Actinomycetes</taxon>
        <taxon>Micrococcales</taxon>
        <taxon>Jonesiaceae</taxon>
        <taxon>Jonesia</taxon>
    </lineage>
</organism>
<accession>C7QZ34</accession>
<name>C7QZ34_JONDD</name>
<feature type="domain" description="ABC transmembrane type-1" evidence="8">
    <location>
        <begin position="100"/>
        <end position="325"/>
    </location>
</feature>
<feature type="transmembrane region" description="Helical" evidence="7">
    <location>
        <begin position="104"/>
        <end position="125"/>
    </location>
</feature>
<dbReference type="PROSITE" id="PS50928">
    <property type="entry name" value="ABC_TM1"/>
    <property type="match status" value="1"/>
</dbReference>
<dbReference type="STRING" id="471856.Jden_0268"/>
<dbReference type="PANTHER" id="PTHR30193">
    <property type="entry name" value="ABC TRANSPORTER PERMEASE PROTEIN"/>
    <property type="match status" value="1"/>
</dbReference>
<dbReference type="Gene3D" id="1.10.3720.10">
    <property type="entry name" value="MetI-like"/>
    <property type="match status" value="1"/>
</dbReference>
<gene>
    <name evidence="9" type="ordered locus">Jden_0268</name>
</gene>
<evidence type="ECO:0000256" key="6">
    <source>
        <dbReference type="ARBA" id="ARBA00023136"/>
    </source>
</evidence>
<feature type="transmembrane region" description="Helical" evidence="7">
    <location>
        <begin position="137"/>
        <end position="156"/>
    </location>
</feature>
<dbReference type="GO" id="GO:0005886">
    <property type="term" value="C:plasma membrane"/>
    <property type="evidence" value="ECO:0007669"/>
    <property type="project" value="UniProtKB-SubCell"/>
</dbReference>
<dbReference type="InterPro" id="IPR000515">
    <property type="entry name" value="MetI-like"/>
</dbReference>
<dbReference type="InterPro" id="IPR035906">
    <property type="entry name" value="MetI-like_sf"/>
</dbReference>
<feature type="transmembrane region" description="Helical" evidence="7">
    <location>
        <begin position="304"/>
        <end position="324"/>
    </location>
</feature>
<feature type="transmembrane region" description="Helical" evidence="7">
    <location>
        <begin position="43"/>
        <end position="66"/>
    </location>
</feature>
<dbReference type="Pfam" id="PF00528">
    <property type="entry name" value="BPD_transp_1"/>
    <property type="match status" value="1"/>
</dbReference>
<proteinExistence type="inferred from homology"/>
<dbReference type="HOGENOM" id="CLU_016047_0_0_11"/>
<feature type="transmembrane region" description="Helical" evidence="7">
    <location>
        <begin position="201"/>
        <end position="223"/>
    </location>
</feature>
<evidence type="ECO:0000256" key="7">
    <source>
        <dbReference type="RuleBase" id="RU363032"/>
    </source>
</evidence>
<dbReference type="EMBL" id="CP001706">
    <property type="protein sequence ID" value="ACV07942.1"/>
    <property type="molecule type" value="Genomic_DNA"/>
</dbReference>
<dbReference type="Proteomes" id="UP000000628">
    <property type="component" value="Chromosome"/>
</dbReference>
<keyword evidence="3" id="KW-1003">Cell membrane</keyword>
<dbReference type="eggNOG" id="COG1175">
    <property type="taxonomic scope" value="Bacteria"/>
</dbReference>
<dbReference type="RefSeq" id="WP_015770571.1">
    <property type="nucleotide sequence ID" value="NC_013174.1"/>
</dbReference>
<keyword evidence="10" id="KW-1185">Reference proteome</keyword>
<protein>
    <submittedName>
        <fullName evidence="9">Binding-protein-dependent transport systems inner membrane component</fullName>
    </submittedName>
</protein>
<dbReference type="GO" id="GO:0055085">
    <property type="term" value="P:transmembrane transport"/>
    <property type="evidence" value="ECO:0007669"/>
    <property type="project" value="InterPro"/>
</dbReference>
<evidence type="ECO:0000256" key="4">
    <source>
        <dbReference type="ARBA" id="ARBA00022692"/>
    </source>
</evidence>
<evidence type="ECO:0000313" key="9">
    <source>
        <dbReference type="EMBL" id="ACV07942.1"/>
    </source>
</evidence>
<evidence type="ECO:0000256" key="1">
    <source>
        <dbReference type="ARBA" id="ARBA00004651"/>
    </source>
</evidence>
<reference evidence="9 10" key="1">
    <citation type="journal article" date="2009" name="Stand. Genomic Sci.">
        <title>Complete genome sequence of Jonesia denitrificans type strain (Prevot 55134).</title>
        <authorList>
            <person name="Pukall R."/>
            <person name="Gehrich-Schroter G."/>
            <person name="Lapidus A."/>
            <person name="Nolan M."/>
            <person name="Glavina Del Rio T."/>
            <person name="Lucas S."/>
            <person name="Chen F."/>
            <person name="Tice H."/>
            <person name="Pitluck S."/>
            <person name="Cheng J.F."/>
            <person name="Copeland A."/>
            <person name="Saunders E."/>
            <person name="Brettin T."/>
            <person name="Detter J.C."/>
            <person name="Bruce D."/>
            <person name="Goodwin L."/>
            <person name="Pati A."/>
            <person name="Ivanova N."/>
            <person name="Mavromatis K."/>
            <person name="Ovchinnikova G."/>
            <person name="Chen A."/>
            <person name="Palaniappan K."/>
            <person name="Land M."/>
            <person name="Hauser L."/>
            <person name="Chang Y.J."/>
            <person name="Jeffries C.D."/>
            <person name="Chain P."/>
            <person name="Goker M."/>
            <person name="Bristow J."/>
            <person name="Eisen J.A."/>
            <person name="Markowitz V."/>
            <person name="Hugenholtz P."/>
            <person name="Kyrpides N.C."/>
            <person name="Klenk H.P."/>
            <person name="Han C."/>
        </authorList>
    </citation>
    <scope>NUCLEOTIDE SEQUENCE [LARGE SCALE GENOMIC DNA]</scope>
    <source>
        <strain evidence="10">ATCC 14870 / DSM 20603 / BCRC 15368 / CIP 55.134 / JCM 11481 / NBRC 15587 / NCTC 10816 / Prevot 55134</strain>
    </source>
</reference>
<feature type="transmembrane region" description="Helical" evidence="7">
    <location>
        <begin position="13"/>
        <end position="34"/>
    </location>
</feature>
<feature type="transmembrane region" description="Helical" evidence="7">
    <location>
        <begin position="244"/>
        <end position="269"/>
    </location>
</feature>
<comment type="subcellular location">
    <subcellularLocation>
        <location evidence="1 7">Cell membrane</location>
        <topology evidence="1 7">Multi-pass membrane protein</topology>
    </subcellularLocation>
</comment>
<dbReference type="KEGG" id="jde:Jden_0268"/>
<dbReference type="PANTHER" id="PTHR30193:SF18">
    <property type="entry name" value="OSMOPROTECTIVE COMPOUNDS UPTAKE PERMEASE PROTEIN GGTC"/>
    <property type="match status" value="1"/>
</dbReference>
<evidence type="ECO:0000256" key="3">
    <source>
        <dbReference type="ARBA" id="ARBA00022475"/>
    </source>
</evidence>
<keyword evidence="6 7" id="KW-0472">Membrane</keyword>
<dbReference type="InterPro" id="IPR051393">
    <property type="entry name" value="ABC_transporter_permease"/>
</dbReference>
<keyword evidence="2 7" id="KW-0813">Transport</keyword>
<evidence type="ECO:0000313" key="10">
    <source>
        <dbReference type="Proteomes" id="UP000000628"/>
    </source>
</evidence>
<evidence type="ECO:0000256" key="2">
    <source>
        <dbReference type="ARBA" id="ARBA00022448"/>
    </source>
</evidence>
<keyword evidence="4 7" id="KW-0812">Transmembrane</keyword>
<sequence length="334" mass="36819">MDLLYADTTGGKLLLMVIAIAMFVAVMALILFAVERIPRAPRWVVVAAFTGPALLGISFGLIYPAILTARSSLYDARGQNFIGVDNYVTAFTRPEFQQVLLNTIAWTIIVPVLSTAIGLIYAVLVDRARFEKIAKTLLFMPMAISLVGASIIWKFVYEYRPVLEGVAPDRQPAQIGLLNQILVWMGLEPVQFLLNGPWNNLFLMIVMIWIQAGFAMTILSAAIKAIPTETNEAATLDGVNGPQLFFYVTVPSVRPALVVVLTTIAMGTLKVFDIVRTMTGGNYGTQVVANEFYTQSFRQQNQGMGAALAVLLFAFVVPLIIYNVRQMKKSEEVR</sequence>
<dbReference type="CDD" id="cd06261">
    <property type="entry name" value="TM_PBP2"/>
    <property type="match status" value="1"/>
</dbReference>
<dbReference type="AlphaFoldDB" id="C7QZ34"/>
<evidence type="ECO:0000256" key="5">
    <source>
        <dbReference type="ARBA" id="ARBA00022989"/>
    </source>
</evidence>
<comment type="similarity">
    <text evidence="7">Belongs to the binding-protein-dependent transport system permease family.</text>
</comment>
<keyword evidence="5 7" id="KW-1133">Transmembrane helix</keyword>
<dbReference type="OrthoDB" id="9805974at2"/>
<dbReference type="SUPFAM" id="SSF161098">
    <property type="entry name" value="MetI-like"/>
    <property type="match status" value="1"/>
</dbReference>